<dbReference type="InterPro" id="IPR036396">
    <property type="entry name" value="Cyt_P450_sf"/>
</dbReference>
<keyword evidence="8" id="KW-1133">Transmembrane helix</keyword>
<dbReference type="PRINTS" id="PR00385">
    <property type="entry name" value="P450"/>
</dbReference>
<comment type="cofactor">
    <cofactor evidence="1 13">
        <name>heme</name>
        <dbReference type="ChEBI" id="CHEBI:30413"/>
    </cofactor>
</comment>
<dbReference type="Gene3D" id="1.10.630.10">
    <property type="entry name" value="Cytochrome P450"/>
    <property type="match status" value="1"/>
</dbReference>
<organism evidence="14 15">
    <name type="scientific">Mycena albidolilacea</name>
    <dbReference type="NCBI Taxonomy" id="1033008"/>
    <lineage>
        <taxon>Eukaryota</taxon>
        <taxon>Fungi</taxon>
        <taxon>Dikarya</taxon>
        <taxon>Basidiomycota</taxon>
        <taxon>Agaricomycotina</taxon>
        <taxon>Agaricomycetes</taxon>
        <taxon>Agaricomycetidae</taxon>
        <taxon>Agaricales</taxon>
        <taxon>Marasmiineae</taxon>
        <taxon>Mycenaceae</taxon>
        <taxon>Mycena</taxon>
    </lineage>
</organism>
<dbReference type="InterPro" id="IPR002401">
    <property type="entry name" value="Cyt_P450_E_grp-I"/>
</dbReference>
<evidence type="ECO:0000256" key="1">
    <source>
        <dbReference type="ARBA" id="ARBA00001971"/>
    </source>
</evidence>
<keyword evidence="11" id="KW-0503">Monooxygenase</keyword>
<evidence type="ECO:0000256" key="5">
    <source>
        <dbReference type="ARBA" id="ARBA00022617"/>
    </source>
</evidence>
<evidence type="ECO:0000256" key="2">
    <source>
        <dbReference type="ARBA" id="ARBA00004370"/>
    </source>
</evidence>
<dbReference type="PANTHER" id="PTHR24305">
    <property type="entry name" value="CYTOCHROME P450"/>
    <property type="match status" value="1"/>
</dbReference>
<evidence type="ECO:0000256" key="9">
    <source>
        <dbReference type="ARBA" id="ARBA00023002"/>
    </source>
</evidence>
<protein>
    <submittedName>
        <fullName evidence="14">Cytochrome P450</fullName>
    </submittedName>
</protein>
<evidence type="ECO:0000256" key="12">
    <source>
        <dbReference type="ARBA" id="ARBA00023136"/>
    </source>
</evidence>
<accession>A0AAD7EHL9</accession>
<keyword evidence="7 13" id="KW-0479">Metal-binding</keyword>
<dbReference type="PANTHER" id="PTHR24305:SF166">
    <property type="entry name" value="CYTOCHROME P450 12A4, MITOCHONDRIAL-RELATED"/>
    <property type="match status" value="1"/>
</dbReference>
<evidence type="ECO:0000256" key="4">
    <source>
        <dbReference type="ARBA" id="ARBA00010617"/>
    </source>
</evidence>
<dbReference type="EMBL" id="JARIHO010000045">
    <property type="protein sequence ID" value="KAJ7323871.1"/>
    <property type="molecule type" value="Genomic_DNA"/>
</dbReference>
<evidence type="ECO:0000256" key="6">
    <source>
        <dbReference type="ARBA" id="ARBA00022692"/>
    </source>
</evidence>
<dbReference type="PRINTS" id="PR00463">
    <property type="entry name" value="EP450I"/>
</dbReference>
<dbReference type="GO" id="GO:0016020">
    <property type="term" value="C:membrane"/>
    <property type="evidence" value="ECO:0007669"/>
    <property type="project" value="UniProtKB-SubCell"/>
</dbReference>
<evidence type="ECO:0000256" key="13">
    <source>
        <dbReference type="PIRSR" id="PIRSR602401-1"/>
    </source>
</evidence>
<keyword evidence="9" id="KW-0560">Oxidoreductase</keyword>
<dbReference type="GO" id="GO:0016705">
    <property type="term" value="F:oxidoreductase activity, acting on paired donors, with incorporation or reduction of molecular oxygen"/>
    <property type="evidence" value="ECO:0007669"/>
    <property type="project" value="InterPro"/>
</dbReference>
<dbReference type="Pfam" id="PF00067">
    <property type="entry name" value="p450"/>
    <property type="match status" value="1"/>
</dbReference>
<evidence type="ECO:0000256" key="8">
    <source>
        <dbReference type="ARBA" id="ARBA00022989"/>
    </source>
</evidence>
<evidence type="ECO:0000256" key="11">
    <source>
        <dbReference type="ARBA" id="ARBA00023033"/>
    </source>
</evidence>
<gene>
    <name evidence="14" type="ORF">DFH08DRAFT_787762</name>
</gene>
<sequence length="515" mass="57627">MNSGILLACGVVLITARYLFVRRRSTIKDIRGPPSPSWIFGNMLQLLVPPNYGDYEFNWQRVYGAVYRVKGVFGQDRLLLSDPAALQYVLNSPIFEHGPTLENAASILFEKECVMLAKGETHKRLRAEMHIGFTASVVRDFQTMLEGVAQSMTEELEELKLSPVDICPILSEATLDAISRALLSYSTQDWGRDFVVNNAQIMALASTRSAVQIFADAVTVRLPRWVSRAVFRLPTTAFKAIRTAKSFAKEVGERIIHEKMEAGQQGSAGETDVFDMFLNLGPREKRRNPLTLEEVAAQTGILLIAGQETTTSVLVFGLLELARHPQFQDQLRSEARSFLRNRSSTSYDNMPLLNAFIKETLRLYPSGALQERVATRDTVIPLADSITTSTGELMDQIAIRKGQVVSMAIASYHRQELLWGADAHEFRPSRWLDGTVYQGQALGPYANLLSFIGGPHVCLGWRFAVLEMQVFFSELVANFSFDVPQDLPIRMRFANTLIPVMLNGEKGAMLRITRV</sequence>
<evidence type="ECO:0000256" key="7">
    <source>
        <dbReference type="ARBA" id="ARBA00022723"/>
    </source>
</evidence>
<keyword evidence="15" id="KW-1185">Reference proteome</keyword>
<comment type="subcellular location">
    <subcellularLocation>
        <location evidence="2">Membrane</location>
    </subcellularLocation>
</comment>
<keyword evidence="10 13" id="KW-0408">Iron</keyword>
<comment type="pathway">
    <text evidence="3">Secondary metabolite biosynthesis; terpenoid biosynthesis.</text>
</comment>
<keyword evidence="6" id="KW-0812">Transmembrane</keyword>
<dbReference type="GO" id="GO:0004497">
    <property type="term" value="F:monooxygenase activity"/>
    <property type="evidence" value="ECO:0007669"/>
    <property type="project" value="UniProtKB-KW"/>
</dbReference>
<proteinExistence type="inferred from homology"/>
<dbReference type="AlphaFoldDB" id="A0AAD7EHL9"/>
<comment type="caution">
    <text evidence="14">The sequence shown here is derived from an EMBL/GenBank/DDBJ whole genome shotgun (WGS) entry which is preliminary data.</text>
</comment>
<comment type="similarity">
    <text evidence="4">Belongs to the cytochrome P450 family.</text>
</comment>
<evidence type="ECO:0000313" key="14">
    <source>
        <dbReference type="EMBL" id="KAJ7323871.1"/>
    </source>
</evidence>
<dbReference type="Proteomes" id="UP001218218">
    <property type="component" value="Unassembled WGS sequence"/>
</dbReference>
<feature type="binding site" description="axial binding residue" evidence="13">
    <location>
        <position position="458"/>
    </location>
    <ligand>
        <name>heme</name>
        <dbReference type="ChEBI" id="CHEBI:30413"/>
    </ligand>
    <ligandPart>
        <name>Fe</name>
        <dbReference type="ChEBI" id="CHEBI:18248"/>
    </ligandPart>
</feature>
<keyword evidence="12" id="KW-0472">Membrane</keyword>
<dbReference type="GO" id="GO:0020037">
    <property type="term" value="F:heme binding"/>
    <property type="evidence" value="ECO:0007669"/>
    <property type="project" value="InterPro"/>
</dbReference>
<evidence type="ECO:0000256" key="3">
    <source>
        <dbReference type="ARBA" id="ARBA00004721"/>
    </source>
</evidence>
<dbReference type="InterPro" id="IPR001128">
    <property type="entry name" value="Cyt_P450"/>
</dbReference>
<reference evidence="14" key="1">
    <citation type="submission" date="2023-03" db="EMBL/GenBank/DDBJ databases">
        <title>Massive genome expansion in bonnet fungi (Mycena s.s.) driven by repeated elements and novel gene families across ecological guilds.</title>
        <authorList>
            <consortium name="Lawrence Berkeley National Laboratory"/>
            <person name="Harder C.B."/>
            <person name="Miyauchi S."/>
            <person name="Viragh M."/>
            <person name="Kuo A."/>
            <person name="Thoen E."/>
            <person name="Andreopoulos B."/>
            <person name="Lu D."/>
            <person name="Skrede I."/>
            <person name="Drula E."/>
            <person name="Henrissat B."/>
            <person name="Morin E."/>
            <person name="Kohler A."/>
            <person name="Barry K."/>
            <person name="LaButti K."/>
            <person name="Morin E."/>
            <person name="Salamov A."/>
            <person name="Lipzen A."/>
            <person name="Mereny Z."/>
            <person name="Hegedus B."/>
            <person name="Baldrian P."/>
            <person name="Stursova M."/>
            <person name="Weitz H."/>
            <person name="Taylor A."/>
            <person name="Grigoriev I.V."/>
            <person name="Nagy L.G."/>
            <person name="Martin F."/>
            <person name="Kauserud H."/>
        </authorList>
    </citation>
    <scope>NUCLEOTIDE SEQUENCE</scope>
    <source>
        <strain evidence="14">CBHHK002</strain>
    </source>
</reference>
<evidence type="ECO:0000256" key="10">
    <source>
        <dbReference type="ARBA" id="ARBA00023004"/>
    </source>
</evidence>
<dbReference type="GO" id="GO:0005506">
    <property type="term" value="F:iron ion binding"/>
    <property type="evidence" value="ECO:0007669"/>
    <property type="project" value="InterPro"/>
</dbReference>
<name>A0AAD7EHL9_9AGAR</name>
<evidence type="ECO:0000313" key="15">
    <source>
        <dbReference type="Proteomes" id="UP001218218"/>
    </source>
</evidence>
<dbReference type="InterPro" id="IPR050121">
    <property type="entry name" value="Cytochrome_P450_monoxygenase"/>
</dbReference>
<dbReference type="SUPFAM" id="SSF48264">
    <property type="entry name" value="Cytochrome P450"/>
    <property type="match status" value="1"/>
</dbReference>
<keyword evidence="5 13" id="KW-0349">Heme</keyword>